<dbReference type="HOGENOM" id="CLU_3160272_0_0_1"/>
<evidence type="ECO:0000313" key="2">
    <source>
        <dbReference type="Proteomes" id="UP000011668"/>
    </source>
</evidence>
<protein>
    <submittedName>
        <fullName evidence="1">Uncharacterized protein</fullName>
    </submittedName>
</protein>
<proteinExistence type="predicted"/>
<dbReference type="Proteomes" id="UP000011668">
    <property type="component" value="Unassembled WGS sequence"/>
</dbReference>
<dbReference type="AlphaFoldDB" id="L8X0W3"/>
<keyword evidence="2" id="KW-1185">Reference proteome</keyword>
<reference evidence="1 2" key="1">
    <citation type="journal article" date="2013" name="Nat. Commun.">
        <title>The evolution and pathogenic mechanisms of the rice sheath blight pathogen.</title>
        <authorList>
            <person name="Zheng A."/>
            <person name="Lin R."/>
            <person name="Xu L."/>
            <person name="Qin P."/>
            <person name="Tang C."/>
            <person name="Ai P."/>
            <person name="Zhang D."/>
            <person name="Liu Y."/>
            <person name="Sun Z."/>
            <person name="Feng H."/>
            <person name="Wang Y."/>
            <person name="Chen Y."/>
            <person name="Liang X."/>
            <person name="Fu R."/>
            <person name="Li Q."/>
            <person name="Zhang J."/>
            <person name="Yu X."/>
            <person name="Xie Z."/>
            <person name="Ding L."/>
            <person name="Guan P."/>
            <person name="Tang J."/>
            <person name="Liang Y."/>
            <person name="Wang S."/>
            <person name="Deng Q."/>
            <person name="Li S."/>
            <person name="Zhu J."/>
            <person name="Wang L."/>
            <person name="Liu H."/>
            <person name="Li P."/>
        </authorList>
    </citation>
    <scope>NUCLEOTIDE SEQUENCE [LARGE SCALE GENOMIC DNA]</scope>
    <source>
        <strain evidence="2">AG-1 IA</strain>
    </source>
</reference>
<accession>L8X0W3</accession>
<sequence length="48" mass="5350">MPVGPQTGHVRAPQEVSGVRSLEARLTSCEYNHNYQLLTPCVDRGWPV</sequence>
<organism evidence="1 2">
    <name type="scientific">Thanatephorus cucumeris (strain AG1-IA)</name>
    <name type="common">Rice sheath blight fungus</name>
    <name type="synonym">Rhizoctonia solani</name>
    <dbReference type="NCBI Taxonomy" id="983506"/>
    <lineage>
        <taxon>Eukaryota</taxon>
        <taxon>Fungi</taxon>
        <taxon>Dikarya</taxon>
        <taxon>Basidiomycota</taxon>
        <taxon>Agaricomycotina</taxon>
        <taxon>Agaricomycetes</taxon>
        <taxon>Cantharellales</taxon>
        <taxon>Ceratobasidiaceae</taxon>
        <taxon>Rhizoctonia</taxon>
        <taxon>Rhizoctonia solani AG-1</taxon>
    </lineage>
</organism>
<evidence type="ECO:0000313" key="1">
    <source>
        <dbReference type="EMBL" id="ELU43966.1"/>
    </source>
</evidence>
<gene>
    <name evidence="1" type="ORF">AG1IA_02007</name>
</gene>
<name>L8X0W3_THACA</name>
<dbReference type="EMBL" id="AFRT01000456">
    <property type="protein sequence ID" value="ELU43966.1"/>
    <property type="molecule type" value="Genomic_DNA"/>
</dbReference>
<comment type="caution">
    <text evidence="1">The sequence shown here is derived from an EMBL/GenBank/DDBJ whole genome shotgun (WGS) entry which is preliminary data.</text>
</comment>